<organism evidence="1">
    <name type="scientific">freshwater metagenome</name>
    <dbReference type="NCBI Taxonomy" id="449393"/>
    <lineage>
        <taxon>unclassified sequences</taxon>
        <taxon>metagenomes</taxon>
        <taxon>ecological metagenomes</taxon>
    </lineage>
</organism>
<gene>
    <name evidence="1" type="ORF">UFOPK3564_00652</name>
</gene>
<dbReference type="InterPro" id="IPR029052">
    <property type="entry name" value="Metallo-depent_PP-like"/>
</dbReference>
<name>A0A6J7G2S9_9ZZZZ</name>
<reference evidence="1" key="1">
    <citation type="submission" date="2020-05" db="EMBL/GenBank/DDBJ databases">
        <authorList>
            <person name="Chiriac C."/>
            <person name="Salcher M."/>
            <person name="Ghai R."/>
            <person name="Kavagutti S V."/>
        </authorList>
    </citation>
    <scope>NUCLEOTIDE SEQUENCE</scope>
</reference>
<dbReference type="Gene3D" id="3.60.21.10">
    <property type="match status" value="1"/>
</dbReference>
<protein>
    <submittedName>
        <fullName evidence="1">Unannotated protein</fullName>
    </submittedName>
</protein>
<evidence type="ECO:0000313" key="1">
    <source>
        <dbReference type="EMBL" id="CAB4902361.1"/>
    </source>
</evidence>
<sequence>MNALRPGLTVVTGDLVDNAQENELDAAIATLRGGRVRPFDARSLQGADNADPFYYRPDVDPPREPGLLDAARRPFTAPGLRSPVAVVPGNHDVLVGGEVQATPALQAVAVGNRRLVTPDPEFARTIPRDADAAQAAVNDLLAAGRLPGTTAAVRPDGSRRLVTGEEAVRRLAAAGLAGDRDGRADAVRDVGSRVRMVLLDDVPRGGADVGAAEAAQLAFLDRALASAGDRWVLVAFHDPLDRTARGRAIRDRLARAPRVLATLGGDTHHDLVQPVRTAAGGYWSITTSALADWPQQGRALRVRETAGGGVALETWKLDTAPDPLGDVARELAYLDAQGGRPGGNAGAAADRNVRLFKPAPR</sequence>
<proteinExistence type="predicted"/>
<accession>A0A6J7G2S9</accession>
<dbReference type="AlphaFoldDB" id="A0A6J7G2S9"/>
<dbReference type="EMBL" id="CAFBMK010000023">
    <property type="protein sequence ID" value="CAB4902361.1"/>
    <property type="molecule type" value="Genomic_DNA"/>
</dbReference>
<dbReference type="SUPFAM" id="SSF56300">
    <property type="entry name" value="Metallo-dependent phosphatases"/>
    <property type="match status" value="1"/>
</dbReference>